<gene>
    <name evidence="5" type="ORF">UFOVP520_26</name>
</gene>
<evidence type="ECO:0000313" key="5">
    <source>
        <dbReference type="EMBL" id="CAB4148247.1"/>
    </source>
</evidence>
<dbReference type="GO" id="GO:0004518">
    <property type="term" value="F:nuclease activity"/>
    <property type="evidence" value="ECO:0007669"/>
    <property type="project" value="UniProtKB-KW"/>
</dbReference>
<keyword evidence="2" id="KW-0540">Nuclease</keyword>
<dbReference type="Pfam" id="PF08774">
    <property type="entry name" value="VRR_NUC"/>
    <property type="match status" value="1"/>
</dbReference>
<organism evidence="5">
    <name type="scientific">uncultured Caudovirales phage</name>
    <dbReference type="NCBI Taxonomy" id="2100421"/>
    <lineage>
        <taxon>Viruses</taxon>
        <taxon>Duplodnaviria</taxon>
        <taxon>Heunggongvirae</taxon>
        <taxon>Uroviricota</taxon>
        <taxon>Caudoviricetes</taxon>
        <taxon>Peduoviridae</taxon>
        <taxon>Maltschvirus</taxon>
        <taxon>Maltschvirus maltsch</taxon>
    </lineage>
</organism>
<evidence type="ECO:0000259" key="4">
    <source>
        <dbReference type="SMART" id="SM00990"/>
    </source>
</evidence>
<dbReference type="SMART" id="SM00990">
    <property type="entry name" value="VRR_NUC"/>
    <property type="match status" value="1"/>
</dbReference>
<evidence type="ECO:0000256" key="3">
    <source>
        <dbReference type="ARBA" id="ARBA00022801"/>
    </source>
</evidence>
<dbReference type="Gene3D" id="3.40.1350.10">
    <property type="match status" value="1"/>
</dbReference>
<dbReference type="GO" id="GO:0016788">
    <property type="term" value="F:hydrolase activity, acting on ester bonds"/>
    <property type="evidence" value="ECO:0007669"/>
    <property type="project" value="InterPro"/>
</dbReference>
<keyword evidence="3" id="KW-0378">Hydrolase</keyword>
<reference evidence="5" key="1">
    <citation type="submission" date="2020-04" db="EMBL/GenBank/DDBJ databases">
        <authorList>
            <person name="Chiriac C."/>
            <person name="Salcher M."/>
            <person name="Ghai R."/>
            <person name="Kavagutti S V."/>
        </authorList>
    </citation>
    <scope>NUCLEOTIDE SEQUENCE</scope>
</reference>
<comment type="cofactor">
    <cofactor evidence="1">
        <name>Mg(2+)</name>
        <dbReference type="ChEBI" id="CHEBI:18420"/>
    </cofactor>
</comment>
<name>A0A6J5MR61_9CAUD</name>
<evidence type="ECO:0000256" key="2">
    <source>
        <dbReference type="ARBA" id="ARBA00022722"/>
    </source>
</evidence>
<proteinExistence type="predicted"/>
<feature type="domain" description="VRR-NUC" evidence="4">
    <location>
        <begin position="1"/>
        <end position="102"/>
    </location>
</feature>
<dbReference type="GO" id="GO:0003676">
    <property type="term" value="F:nucleic acid binding"/>
    <property type="evidence" value="ECO:0007669"/>
    <property type="project" value="InterPro"/>
</dbReference>
<dbReference type="EMBL" id="LR796495">
    <property type="protein sequence ID" value="CAB4148247.1"/>
    <property type="molecule type" value="Genomic_DNA"/>
</dbReference>
<sequence length="116" mass="13445">MRNEVEHKLQVAIVKWLEFTQDFYYYAIPNGGARHRLVAMKLKMEGVKAGVADMFWMISNKNWNGLFVEVKIDKGSQQPNQKAFQAIALAHGYYYAIVRSIDDCENLIKKFKANEI</sequence>
<dbReference type="InterPro" id="IPR014883">
    <property type="entry name" value="VRR_NUC"/>
</dbReference>
<accession>A0A6J5MR61</accession>
<protein>
    <submittedName>
        <fullName evidence="5">VRR-NUC domain containing protein</fullName>
    </submittedName>
</protein>
<dbReference type="InterPro" id="IPR011856">
    <property type="entry name" value="tRNA_endonuc-like_dom_sf"/>
</dbReference>
<evidence type="ECO:0000256" key="1">
    <source>
        <dbReference type="ARBA" id="ARBA00001946"/>
    </source>
</evidence>